<accession>M4VD51</accession>
<proteinExistence type="predicted"/>
<feature type="transmembrane region" description="Helical" evidence="1">
    <location>
        <begin position="9"/>
        <end position="30"/>
    </location>
</feature>
<gene>
    <name evidence="2" type="ORF">A11Q_1745</name>
</gene>
<sequence>MQFRYFQSLVYGLVLTVFCGVLGMACWFDFNEDHRTTTSVTERLPQSVDPSLSEVTVSFKLSDSLPEAIRLRLSSLITSTFPQVTENSCPTTSSRHLHLQFGYVPDGPIQLAEKRALKTNEGFIIKAQKGRLPHCLTLAADGKATELSDFKSSRGASYGAYAVMQDLGFRFLHPLKPQNDSVTLDFSKLEKLSRTEEPRWETRAMHLHTMHPLELTNLVNGWGLRGPQDLRGWEEMLPYWTYFMEWMTAHKQNEVEWMLLWSPNAGTYNQSAERQNRLKRLTTVSKDWGVDVGAVTPVRFVQQNGWTLLRNHESRKGQPNEERQNINEILHNINWLLQAGFTAIGGELGEGEFSSAPAANTIQELNAIADHLAAQNPKVPYRVKVHVSQKQYAKGYQDPMTRKDINFNYLPLYANSNVGVLPHTIQIYSLDDPAPTYENENFMDMFRFIKMAATGAVEGRRREVLFYPETSYWVSYDIDVPLFLPVYAYRRVHDLRLIARDETSGEMKRKNAHIHGQVIFSSGWEWGYWFNDVITAEAAWNPRLNAASSALAFQEIIRDTFRLDEKVDGRSSGLAQLISSISQNQHRLLILGQHSNARQNSIEKRNGMAYMAGVDSFDEIGMWTRENLPSPLKNSVPLTQPNKFRDDWAFQFARPFYLNEAKYNSELKPLLRAMANTFQQDAQRIQAFKEQKIIKGLEFFLQEFTDGAHINSLRAAFVFNIYEARLARSKNKSANEMKPFFNSLDRLLQTGRQITDRRKSLIPMQPAHQKLVTAWEANDSQNPTDYRFGYLWTAYNLFYWQRELNKLRYVEDDKSNFCYMNIIKASDLEGKVNGPTQQAEAFARMAPYFRSCATIPTSEPNLQQGW</sequence>
<dbReference type="eggNOG" id="ENOG502Z8IY">
    <property type="taxonomic scope" value="Bacteria"/>
</dbReference>
<evidence type="ECO:0000313" key="3">
    <source>
        <dbReference type="Proteomes" id="UP000012040"/>
    </source>
</evidence>
<dbReference type="Proteomes" id="UP000012040">
    <property type="component" value="Chromosome"/>
</dbReference>
<organism evidence="2 3">
    <name type="scientific">Pseudobdellovibrio exovorus JSS</name>
    <dbReference type="NCBI Taxonomy" id="1184267"/>
    <lineage>
        <taxon>Bacteria</taxon>
        <taxon>Pseudomonadati</taxon>
        <taxon>Bdellovibrionota</taxon>
        <taxon>Bdellovibrionia</taxon>
        <taxon>Bdellovibrionales</taxon>
        <taxon>Pseudobdellovibrionaceae</taxon>
        <taxon>Pseudobdellovibrio</taxon>
    </lineage>
</organism>
<keyword evidence="1" id="KW-0812">Transmembrane</keyword>
<dbReference type="AlphaFoldDB" id="M4VD51"/>
<dbReference type="OrthoDB" id="5390075at2"/>
<protein>
    <submittedName>
        <fullName evidence="2">Uncharacterized protein</fullName>
    </submittedName>
</protein>
<dbReference type="PATRIC" id="fig|1184267.3.peg.1766"/>
<dbReference type="HOGENOM" id="CLU_382554_0_0_7"/>
<name>M4VD51_9BACT</name>
<keyword evidence="3" id="KW-1185">Reference proteome</keyword>
<keyword evidence="1" id="KW-1133">Transmembrane helix</keyword>
<evidence type="ECO:0000313" key="2">
    <source>
        <dbReference type="EMBL" id="AGH95961.1"/>
    </source>
</evidence>
<dbReference type="PROSITE" id="PS51257">
    <property type="entry name" value="PROKAR_LIPOPROTEIN"/>
    <property type="match status" value="1"/>
</dbReference>
<keyword evidence="1" id="KW-0472">Membrane</keyword>
<dbReference type="KEGG" id="bex:A11Q_1745"/>
<dbReference type="RefSeq" id="WP_015470451.1">
    <property type="nucleotide sequence ID" value="NC_020813.1"/>
</dbReference>
<dbReference type="EMBL" id="CP003537">
    <property type="protein sequence ID" value="AGH95961.1"/>
    <property type="molecule type" value="Genomic_DNA"/>
</dbReference>
<evidence type="ECO:0000256" key="1">
    <source>
        <dbReference type="SAM" id="Phobius"/>
    </source>
</evidence>
<reference evidence="2 3" key="1">
    <citation type="journal article" date="2013" name="ISME J.">
        <title>By their genes ye shall know them: genomic signatures of predatory bacteria.</title>
        <authorList>
            <person name="Pasternak Z."/>
            <person name="Pietrokovski S."/>
            <person name="Rotem O."/>
            <person name="Gophna U."/>
            <person name="Lurie-Weinberger M.N."/>
            <person name="Jurkevitch E."/>
        </authorList>
    </citation>
    <scope>NUCLEOTIDE SEQUENCE [LARGE SCALE GENOMIC DNA]</scope>
    <source>
        <strain evidence="2 3">JSS</strain>
    </source>
</reference>